<feature type="domain" description="NAD(P)-binding" evidence="1">
    <location>
        <begin position="8"/>
        <end position="155"/>
    </location>
</feature>
<sequence length="319" mass="34559">MPTALVTGAAGVMGARLTARLRKAGWQVRALVLPGDPLRARMDALGCDVREGDISDPNTLAGVCRGVDLVYHLAAIIITHDPTMFQRVNRDGTAHLVAEARRAGVPHFVYVSSASVVYPRRTRYAESKLEAERLVQGSGLTYTIVRPTLVYEQGGGQELLMFLDYLRRFPVVPFIGAGGALKRPVWSEDIVDGLVRLAHAPIAHGKTYNFSGAEVISMRELAELLLLHHDRPRPFLHLPVWACRALAAVLPVFMKRPPLTSSAIAGIVNDADLDPTEAMNDLGYAPLGVRAGFRRCFPSPAVEAATLAPSASGARERTN</sequence>
<evidence type="ECO:0000259" key="1">
    <source>
        <dbReference type="Pfam" id="PF13460"/>
    </source>
</evidence>
<dbReference type="PANTHER" id="PTHR12126:SF11">
    <property type="entry name" value="NADH DEHYDROGENASE [UBIQUINONE] 1 ALPHA SUBCOMPLEX SUBUNIT 9, MITOCHONDRIAL"/>
    <property type="match status" value="1"/>
</dbReference>
<dbReference type="InterPro" id="IPR016040">
    <property type="entry name" value="NAD(P)-bd_dom"/>
</dbReference>
<name>A0A150S431_SORCE</name>
<proteinExistence type="predicted"/>
<dbReference type="GO" id="GO:0044877">
    <property type="term" value="F:protein-containing complex binding"/>
    <property type="evidence" value="ECO:0007669"/>
    <property type="project" value="TreeGrafter"/>
</dbReference>
<dbReference type="InterPro" id="IPR051207">
    <property type="entry name" value="ComplexI_NDUFA9_subunit"/>
</dbReference>
<accession>A0A150S431</accession>
<evidence type="ECO:0000313" key="2">
    <source>
        <dbReference type="EMBL" id="KYF87151.1"/>
    </source>
</evidence>
<organism evidence="2 3">
    <name type="scientific">Sorangium cellulosum</name>
    <name type="common">Polyangium cellulosum</name>
    <dbReference type="NCBI Taxonomy" id="56"/>
    <lineage>
        <taxon>Bacteria</taxon>
        <taxon>Pseudomonadati</taxon>
        <taxon>Myxococcota</taxon>
        <taxon>Polyangia</taxon>
        <taxon>Polyangiales</taxon>
        <taxon>Polyangiaceae</taxon>
        <taxon>Sorangium</taxon>
    </lineage>
</organism>
<dbReference type="InterPro" id="IPR036291">
    <property type="entry name" value="NAD(P)-bd_dom_sf"/>
</dbReference>
<comment type="caution">
    <text evidence="2">The sequence shown here is derived from an EMBL/GenBank/DDBJ whole genome shotgun (WGS) entry which is preliminary data.</text>
</comment>
<dbReference type="AlphaFoldDB" id="A0A150S431"/>
<dbReference type="PANTHER" id="PTHR12126">
    <property type="entry name" value="NADH-UBIQUINONE OXIDOREDUCTASE 39 KDA SUBUNIT-RELATED"/>
    <property type="match status" value="1"/>
</dbReference>
<dbReference type="SUPFAM" id="SSF51735">
    <property type="entry name" value="NAD(P)-binding Rossmann-fold domains"/>
    <property type="match status" value="1"/>
</dbReference>
<evidence type="ECO:0000313" key="3">
    <source>
        <dbReference type="Proteomes" id="UP000075635"/>
    </source>
</evidence>
<dbReference type="Pfam" id="PF13460">
    <property type="entry name" value="NAD_binding_10"/>
    <property type="match status" value="1"/>
</dbReference>
<reference evidence="2 3" key="1">
    <citation type="submission" date="2014-02" db="EMBL/GenBank/DDBJ databases">
        <title>The small core and large imbalanced accessory genome model reveals a collaborative survival strategy of Sorangium cellulosum strains in nature.</title>
        <authorList>
            <person name="Han K."/>
            <person name="Peng R."/>
            <person name="Blom J."/>
            <person name="Li Y.-Z."/>
        </authorList>
    </citation>
    <scope>NUCLEOTIDE SEQUENCE [LARGE SCALE GENOMIC DNA]</scope>
    <source>
        <strain evidence="2 3">So0011-07</strain>
    </source>
</reference>
<dbReference type="Gene3D" id="3.40.50.720">
    <property type="entry name" value="NAD(P)-binding Rossmann-like Domain"/>
    <property type="match status" value="1"/>
</dbReference>
<gene>
    <name evidence="2" type="ORF">BE17_52665</name>
</gene>
<dbReference type="Proteomes" id="UP000075635">
    <property type="component" value="Unassembled WGS sequence"/>
</dbReference>
<dbReference type="EMBL" id="JEMB01001466">
    <property type="protein sequence ID" value="KYF87151.1"/>
    <property type="molecule type" value="Genomic_DNA"/>
</dbReference>
<protein>
    <recommendedName>
        <fullName evidence="1">NAD(P)-binding domain-containing protein</fullName>
    </recommendedName>
</protein>